<evidence type="ECO:0000313" key="4">
    <source>
        <dbReference type="Proteomes" id="UP000305451"/>
    </source>
</evidence>
<name>A0A4S2HBW0_9PROT</name>
<dbReference type="SUPFAM" id="SSF82771">
    <property type="entry name" value="GIY-YIG endonuclease"/>
    <property type="match status" value="1"/>
</dbReference>
<gene>
    <name evidence="3" type="ORF">E5162_08950</name>
</gene>
<dbReference type="Proteomes" id="UP000305451">
    <property type="component" value="Unassembled WGS sequence"/>
</dbReference>
<sequence length="97" mass="11925">MYRAFVYILTNKPHGVLYTGMCNDTLIRRIWQHRTKAFRGFTAKYNCTRLVYYEAHDHVTLAAERERRMKRWHRAWKIDLIESMNPDWRDLYEDLTV</sequence>
<keyword evidence="4" id="KW-1185">Reference proteome</keyword>
<organism evidence="3 4">
    <name type="scientific">Marinicauda pacifica</name>
    <dbReference type="NCBI Taxonomy" id="1133559"/>
    <lineage>
        <taxon>Bacteria</taxon>
        <taxon>Pseudomonadati</taxon>
        <taxon>Pseudomonadota</taxon>
        <taxon>Alphaproteobacteria</taxon>
        <taxon>Maricaulales</taxon>
        <taxon>Maricaulaceae</taxon>
        <taxon>Marinicauda</taxon>
    </lineage>
</organism>
<dbReference type="OrthoDB" id="287318at2"/>
<evidence type="ECO:0000259" key="2">
    <source>
        <dbReference type="PROSITE" id="PS50164"/>
    </source>
</evidence>
<dbReference type="PANTHER" id="PTHR34477">
    <property type="entry name" value="UPF0213 PROTEIN YHBQ"/>
    <property type="match status" value="1"/>
</dbReference>
<protein>
    <submittedName>
        <fullName evidence="3">GIY-YIG nuclease family protein</fullName>
    </submittedName>
</protein>
<dbReference type="InterPro" id="IPR000305">
    <property type="entry name" value="GIY-YIG_endonuc"/>
</dbReference>
<dbReference type="PANTHER" id="PTHR34477:SF5">
    <property type="entry name" value="BSL5627 PROTEIN"/>
    <property type="match status" value="1"/>
</dbReference>
<dbReference type="InterPro" id="IPR035901">
    <property type="entry name" value="GIY-YIG_endonuc_sf"/>
</dbReference>
<dbReference type="Pfam" id="PF01541">
    <property type="entry name" value="GIY-YIG"/>
    <property type="match status" value="1"/>
</dbReference>
<comment type="caution">
    <text evidence="3">The sequence shown here is derived from an EMBL/GenBank/DDBJ whole genome shotgun (WGS) entry which is preliminary data.</text>
</comment>
<evidence type="ECO:0000256" key="1">
    <source>
        <dbReference type="ARBA" id="ARBA00007435"/>
    </source>
</evidence>
<dbReference type="Gene3D" id="3.40.1440.10">
    <property type="entry name" value="GIY-YIG endonuclease"/>
    <property type="match status" value="1"/>
</dbReference>
<dbReference type="RefSeq" id="WP_135944896.1">
    <property type="nucleotide sequence ID" value="NZ_BMEI01000002.1"/>
</dbReference>
<proteinExistence type="inferred from homology"/>
<dbReference type="PROSITE" id="PS50164">
    <property type="entry name" value="GIY_YIG"/>
    <property type="match status" value="1"/>
</dbReference>
<dbReference type="AlphaFoldDB" id="A0A4S2HBW0"/>
<comment type="similarity">
    <text evidence="1">Belongs to the UPF0213 family.</text>
</comment>
<dbReference type="InterPro" id="IPR050190">
    <property type="entry name" value="UPF0213_domain"/>
</dbReference>
<dbReference type="EMBL" id="SRXV01000002">
    <property type="protein sequence ID" value="TGY93178.1"/>
    <property type="molecule type" value="Genomic_DNA"/>
</dbReference>
<dbReference type="CDD" id="cd10448">
    <property type="entry name" value="GIY-YIG_unchar_3"/>
    <property type="match status" value="1"/>
</dbReference>
<reference evidence="3 4" key="1">
    <citation type="journal article" date="2013" name="Int. J. Syst. Evol. Microbiol.">
        <title>Marinicauda pacifica gen. nov., sp. nov., a prosthecate alphaproteobacterium of the family Hyphomonadaceae isolated from deep seawater.</title>
        <authorList>
            <person name="Zhang X.Y."/>
            <person name="Li G.W."/>
            <person name="Wang C.S."/>
            <person name="Zhang Y.J."/>
            <person name="Xu X.W."/>
            <person name="Li H."/>
            <person name="Liu A."/>
            <person name="Liu C."/>
            <person name="Xie B.B."/>
            <person name="Qin Q.L."/>
            <person name="Xu Z."/>
            <person name="Chen X.L."/>
            <person name="Zhou B.C."/>
            <person name="Zhang Y.Z."/>
        </authorList>
    </citation>
    <scope>NUCLEOTIDE SEQUENCE [LARGE SCALE GENOMIC DNA]</scope>
    <source>
        <strain evidence="3 4">P-1 km-3</strain>
    </source>
</reference>
<feature type="domain" description="GIY-YIG" evidence="2">
    <location>
        <begin position="2"/>
        <end position="79"/>
    </location>
</feature>
<evidence type="ECO:0000313" key="3">
    <source>
        <dbReference type="EMBL" id="TGY93178.1"/>
    </source>
</evidence>
<accession>A0A4S2HBW0</accession>